<evidence type="ECO:0000256" key="6">
    <source>
        <dbReference type="ARBA" id="ARBA00022723"/>
    </source>
</evidence>
<comment type="cofactor">
    <cofactor evidence="1">
        <name>heme</name>
        <dbReference type="ChEBI" id="CHEBI:30413"/>
    </cofactor>
</comment>
<comment type="similarity">
    <text evidence="3">Belongs to the cytochrome P450 family.</text>
</comment>
<evidence type="ECO:0000313" key="12">
    <source>
        <dbReference type="EMBL" id="KAG6382611.1"/>
    </source>
</evidence>
<reference evidence="12" key="1">
    <citation type="submission" date="2018-01" db="EMBL/GenBank/DDBJ databases">
        <authorList>
            <person name="Mao J.F."/>
        </authorList>
    </citation>
    <scope>NUCLEOTIDE SEQUENCE</scope>
    <source>
        <strain evidence="12">Huo1</strain>
        <tissue evidence="12">Leaf</tissue>
    </source>
</reference>
<name>A0A8X8VUI1_SALSN</name>
<dbReference type="SUPFAM" id="SSF48264">
    <property type="entry name" value="Cytochrome P450"/>
    <property type="match status" value="1"/>
</dbReference>
<keyword evidence="8" id="KW-0560">Oxidoreductase</keyword>
<dbReference type="GO" id="GO:0005506">
    <property type="term" value="F:iron ion binding"/>
    <property type="evidence" value="ECO:0007669"/>
    <property type="project" value="InterPro"/>
</dbReference>
<dbReference type="Pfam" id="PF00067">
    <property type="entry name" value="p450"/>
    <property type="match status" value="2"/>
</dbReference>
<dbReference type="InterPro" id="IPR001128">
    <property type="entry name" value="Cyt_P450"/>
</dbReference>
<dbReference type="GO" id="GO:0020037">
    <property type="term" value="F:heme binding"/>
    <property type="evidence" value="ECO:0007669"/>
    <property type="project" value="InterPro"/>
</dbReference>
<accession>A0A8X8VUI1</accession>
<sequence>MFTARRLDGGKGVRREKVGRLVDYLRECRARGRAVDLGQAVFVTSFNLLSATFFSVDLIEFESDATQQLKETVEGRIKKRSEFYFGRLLGVLGGIIDERFESRYMERKNDLLAALFDLMEGSDEYDFNFKDIQHLFLDLFLGGSDTTQSTVEWAMTELLANPEKMSNAKNELKSVIGEKKQVEESHISRLPYLQALIKQTLRLHPPAPFLVPRQVDREISSLFHLGRGRRMCPGLPLADRMLSLLLGSILHNFEWEMEGGETSDTTEEFGLTLHKAVPLKAIPLCCL</sequence>
<dbReference type="PANTHER" id="PTHR47950:SF4">
    <property type="entry name" value="GERANIOL 8-HYDROXYLASE-LIKE"/>
    <property type="match status" value="1"/>
</dbReference>
<keyword evidence="5" id="KW-0812">Transmembrane</keyword>
<keyword evidence="9" id="KW-0408">Iron</keyword>
<dbReference type="InterPro" id="IPR002401">
    <property type="entry name" value="Cyt_P450_E_grp-I"/>
</dbReference>
<dbReference type="PANTHER" id="PTHR47950">
    <property type="entry name" value="CYTOCHROME P450, FAMILY 76, SUBFAMILY C, POLYPEPTIDE 5-RELATED"/>
    <property type="match status" value="1"/>
</dbReference>
<dbReference type="AlphaFoldDB" id="A0A8X8VUI1"/>
<reference evidence="12" key="2">
    <citation type="submission" date="2020-08" db="EMBL/GenBank/DDBJ databases">
        <title>Plant Genome Project.</title>
        <authorList>
            <person name="Zhang R.-G."/>
        </authorList>
    </citation>
    <scope>NUCLEOTIDE SEQUENCE</scope>
    <source>
        <strain evidence="12">Huo1</strain>
        <tissue evidence="12">Leaf</tissue>
    </source>
</reference>
<keyword evidence="4" id="KW-0349">Heme</keyword>
<evidence type="ECO:0000256" key="5">
    <source>
        <dbReference type="ARBA" id="ARBA00022692"/>
    </source>
</evidence>
<proteinExistence type="inferred from homology"/>
<dbReference type="InterPro" id="IPR036396">
    <property type="entry name" value="Cyt_P450_sf"/>
</dbReference>
<comment type="caution">
    <text evidence="12">The sequence shown here is derived from an EMBL/GenBank/DDBJ whole genome shotgun (WGS) entry which is preliminary data.</text>
</comment>
<protein>
    <recommendedName>
        <fullName evidence="14">Cytochrome P450</fullName>
    </recommendedName>
</protein>
<evidence type="ECO:0000313" key="13">
    <source>
        <dbReference type="Proteomes" id="UP000298416"/>
    </source>
</evidence>
<dbReference type="GO" id="GO:0016020">
    <property type="term" value="C:membrane"/>
    <property type="evidence" value="ECO:0007669"/>
    <property type="project" value="UniProtKB-SubCell"/>
</dbReference>
<keyword evidence="10" id="KW-0503">Monooxygenase</keyword>
<evidence type="ECO:0008006" key="14">
    <source>
        <dbReference type="Google" id="ProtNLM"/>
    </source>
</evidence>
<comment type="subcellular location">
    <subcellularLocation>
        <location evidence="2">Membrane</location>
        <topology evidence="2">Single-pass membrane protein</topology>
    </subcellularLocation>
</comment>
<organism evidence="12">
    <name type="scientific">Salvia splendens</name>
    <name type="common">Scarlet sage</name>
    <dbReference type="NCBI Taxonomy" id="180675"/>
    <lineage>
        <taxon>Eukaryota</taxon>
        <taxon>Viridiplantae</taxon>
        <taxon>Streptophyta</taxon>
        <taxon>Embryophyta</taxon>
        <taxon>Tracheophyta</taxon>
        <taxon>Spermatophyta</taxon>
        <taxon>Magnoliopsida</taxon>
        <taxon>eudicotyledons</taxon>
        <taxon>Gunneridae</taxon>
        <taxon>Pentapetalae</taxon>
        <taxon>asterids</taxon>
        <taxon>lamiids</taxon>
        <taxon>Lamiales</taxon>
        <taxon>Lamiaceae</taxon>
        <taxon>Nepetoideae</taxon>
        <taxon>Mentheae</taxon>
        <taxon>Salviinae</taxon>
        <taxon>Salvia</taxon>
        <taxon>Salvia subgen. Calosphace</taxon>
        <taxon>core Calosphace</taxon>
    </lineage>
</organism>
<dbReference type="EMBL" id="PNBA02000995">
    <property type="protein sequence ID" value="KAG6382611.1"/>
    <property type="molecule type" value="Genomic_DNA"/>
</dbReference>
<evidence type="ECO:0000256" key="8">
    <source>
        <dbReference type="ARBA" id="ARBA00023002"/>
    </source>
</evidence>
<evidence type="ECO:0000256" key="4">
    <source>
        <dbReference type="ARBA" id="ARBA00022617"/>
    </source>
</evidence>
<evidence type="ECO:0000256" key="1">
    <source>
        <dbReference type="ARBA" id="ARBA00001971"/>
    </source>
</evidence>
<dbReference type="PRINTS" id="PR00463">
    <property type="entry name" value="EP450I"/>
</dbReference>
<keyword evidence="6" id="KW-0479">Metal-binding</keyword>
<keyword evidence="13" id="KW-1185">Reference proteome</keyword>
<evidence type="ECO:0000256" key="7">
    <source>
        <dbReference type="ARBA" id="ARBA00022989"/>
    </source>
</evidence>
<evidence type="ECO:0000256" key="3">
    <source>
        <dbReference type="ARBA" id="ARBA00010617"/>
    </source>
</evidence>
<evidence type="ECO:0000256" key="10">
    <source>
        <dbReference type="ARBA" id="ARBA00023033"/>
    </source>
</evidence>
<keyword evidence="11" id="KW-0472">Membrane</keyword>
<keyword evidence="7" id="KW-1133">Transmembrane helix</keyword>
<dbReference type="Proteomes" id="UP000298416">
    <property type="component" value="Unassembled WGS sequence"/>
</dbReference>
<evidence type="ECO:0000256" key="2">
    <source>
        <dbReference type="ARBA" id="ARBA00004167"/>
    </source>
</evidence>
<evidence type="ECO:0000256" key="9">
    <source>
        <dbReference type="ARBA" id="ARBA00023004"/>
    </source>
</evidence>
<dbReference type="Gene3D" id="1.10.630.10">
    <property type="entry name" value="Cytochrome P450"/>
    <property type="match status" value="2"/>
</dbReference>
<dbReference type="GO" id="GO:0016712">
    <property type="term" value="F:oxidoreductase activity, acting on paired donors, with incorporation or reduction of molecular oxygen, reduced flavin or flavoprotein as one donor, and incorporation of one atom of oxygen"/>
    <property type="evidence" value="ECO:0007669"/>
    <property type="project" value="UniProtKB-ARBA"/>
</dbReference>
<gene>
    <name evidence="12" type="ORF">SASPL_157709</name>
</gene>
<dbReference type="GO" id="GO:0016114">
    <property type="term" value="P:terpenoid biosynthetic process"/>
    <property type="evidence" value="ECO:0007669"/>
    <property type="project" value="UniProtKB-ARBA"/>
</dbReference>
<evidence type="ECO:0000256" key="11">
    <source>
        <dbReference type="ARBA" id="ARBA00023136"/>
    </source>
</evidence>